<protein>
    <submittedName>
        <fullName evidence="1">Uncharacterized protein</fullName>
    </submittedName>
</protein>
<gene>
    <name evidence="1" type="ORF">GLE_0700</name>
</gene>
<dbReference type="Proteomes" id="UP000061569">
    <property type="component" value="Chromosome"/>
</dbReference>
<accession>A0A0S2DC20</accession>
<name>A0A0S2DC20_LYSEN</name>
<dbReference type="EMBL" id="CP013140">
    <property type="protein sequence ID" value="ALN56058.1"/>
    <property type="molecule type" value="Genomic_DNA"/>
</dbReference>
<dbReference type="AlphaFoldDB" id="A0A0S2DC20"/>
<evidence type="ECO:0000313" key="2">
    <source>
        <dbReference type="Proteomes" id="UP000061569"/>
    </source>
</evidence>
<dbReference type="KEGG" id="lez:GLE_0700"/>
<dbReference type="STRING" id="69.GLE_0700"/>
<proteinExistence type="predicted"/>
<sequence length="71" mass="7845">MIMNAANNAYDFAPLWNAQELTDAVPLRLHQLIDFNHDGERADSANAAAPAPKRNRLRFAAAIALPLFSVR</sequence>
<evidence type="ECO:0000313" key="1">
    <source>
        <dbReference type="EMBL" id="ALN56058.1"/>
    </source>
</evidence>
<organism evidence="1 2">
    <name type="scientific">Lysobacter enzymogenes</name>
    <dbReference type="NCBI Taxonomy" id="69"/>
    <lineage>
        <taxon>Bacteria</taxon>
        <taxon>Pseudomonadati</taxon>
        <taxon>Pseudomonadota</taxon>
        <taxon>Gammaproteobacteria</taxon>
        <taxon>Lysobacterales</taxon>
        <taxon>Lysobacteraceae</taxon>
        <taxon>Lysobacter</taxon>
    </lineage>
</organism>
<dbReference type="PATRIC" id="fig|69.6.peg.688"/>
<reference evidence="1 2" key="1">
    <citation type="submission" date="2015-11" db="EMBL/GenBank/DDBJ databases">
        <title>Genome sequences of Lysobacter enzymogenes strain C3 and Lysobacter antibioticus ATCC 29479.</title>
        <authorList>
            <person name="Kobayashi D.Y."/>
        </authorList>
    </citation>
    <scope>NUCLEOTIDE SEQUENCE [LARGE SCALE GENOMIC DNA]</scope>
    <source>
        <strain evidence="1 2">C3</strain>
    </source>
</reference>